<dbReference type="SUPFAM" id="SSF56349">
    <property type="entry name" value="DNA breaking-rejoining enzymes"/>
    <property type="match status" value="1"/>
</dbReference>
<evidence type="ECO:0000256" key="1">
    <source>
        <dbReference type="ARBA" id="ARBA00023125"/>
    </source>
</evidence>
<dbReference type="InterPro" id="IPR052055">
    <property type="entry name" value="Hepadnavirus_pol/RT"/>
</dbReference>
<dbReference type="InterPro" id="IPR043502">
    <property type="entry name" value="DNA/RNA_pol_sf"/>
</dbReference>
<dbReference type="Gene3D" id="3.30.70.270">
    <property type="match status" value="1"/>
</dbReference>
<gene>
    <name evidence="3" type="ORF">TCAL_11252</name>
</gene>
<organism evidence="3 4">
    <name type="scientific">Tigriopus californicus</name>
    <name type="common">Marine copepod</name>
    <dbReference type="NCBI Taxonomy" id="6832"/>
    <lineage>
        <taxon>Eukaryota</taxon>
        <taxon>Metazoa</taxon>
        <taxon>Ecdysozoa</taxon>
        <taxon>Arthropoda</taxon>
        <taxon>Crustacea</taxon>
        <taxon>Multicrustacea</taxon>
        <taxon>Hexanauplia</taxon>
        <taxon>Copepoda</taxon>
        <taxon>Harpacticoida</taxon>
        <taxon>Harpacticidae</taxon>
        <taxon>Tigriopus</taxon>
    </lineage>
</organism>
<dbReference type="Proteomes" id="UP000318571">
    <property type="component" value="Chromosome 2"/>
</dbReference>
<sequence>SNTFNLSAEALLLLDKEESIDPRVPGRIHLYQFRKFWCEDLQASDMHLAILEEGYKLPFTNTPPRSMRPNNFSARRLENFEFILGAIREVCEIPYLFMPLQVVEQIGRKKRLITDPSLQLNPYLRKKPVKLDNLQSIASSIGRSSWFAVLDLSSGYYHICIHEPHQKFLGFAWTGQDQVKRYYVWSIAFLGLSPLVELFTKIQKPVISYLRLQGIQCYIYIDDMIIFGCLKSSLSIEYGTSQARLEQSRLGGKSAESSRTNSTLCSNVAIQRSAHIRELARVYGKILANLIATGPQIILLVRQGLKAIASASSWESIIAIKPLWGELQHLAKHFNHLDGYPMTQDYDKIATSLCQTASDASGQAVSVVKIICNQGITHKLHSGRCGFQLATQFFNSQEQANSSSWRELKGLDLLLKTQGTELSQKTVVHWTDSRNVERIMSKGSSVDELPRFGFEHFQDLALSIYNYAKELRIDLNVIWRPRSDPRLKLADDFSRAIDSEDYGIDNTSFQHLQKLAGRSFDFDLFATDHNFRTANFASILASNKALFRDAFTHSWENLGFCYAHPPVKLVGAVIKKIIKDSAQGILVIPFWKTMKDWLSVCQDGVHLNNVFIRGTAIQPQYRKGQQVISNTFQNYPNFSTLALEFNGDAQHPLESRVCQAACSKVVLGFDRSRIISIVNNLQVGKPSQTSSSPITRSLTGVSIVPTSCPVEHPNLQRAELRARDLKLSSKAYSTWINYKRSFYSFKSWCTPNNLNPLPASSKSVELFLADLAFTKKSVSSVNSAVAAIAAFHKLQGYENPCVHNSISTLLQGIRRRFGQPATQRHPITKEELKMLLILCVSPTLQSGSVLDYISAWLESILFHASARWSDISSLHFRDLKYDNGNLVIVFPTRKNDQLHEGHTITISFLSVQQFCLLPYQTNYSLFQRARQTLSRSRSAANPSFSSSIGRQRKQESHKSIVQEGTNSGFRSGGSRRISLWTPQRQDR</sequence>
<dbReference type="InterPro" id="IPR043128">
    <property type="entry name" value="Rev_trsase/Diguanyl_cyclase"/>
</dbReference>
<dbReference type="InterPro" id="IPR010998">
    <property type="entry name" value="Integrase_recombinase_N"/>
</dbReference>
<feature type="region of interest" description="Disordered" evidence="2">
    <location>
        <begin position="937"/>
        <end position="987"/>
    </location>
</feature>
<dbReference type="InterPro" id="IPR011010">
    <property type="entry name" value="DNA_brk_join_enz"/>
</dbReference>
<reference evidence="3 4" key="1">
    <citation type="journal article" date="2018" name="Nat. Ecol. Evol.">
        <title>Genomic signatures of mitonuclear coevolution across populations of Tigriopus californicus.</title>
        <authorList>
            <person name="Barreto F.S."/>
            <person name="Watson E.T."/>
            <person name="Lima T.G."/>
            <person name="Willett C.S."/>
            <person name="Edmands S."/>
            <person name="Li W."/>
            <person name="Burton R.S."/>
        </authorList>
    </citation>
    <scope>NUCLEOTIDE SEQUENCE [LARGE SCALE GENOMIC DNA]</scope>
    <source>
        <strain evidence="3 4">San Diego</strain>
    </source>
</reference>
<dbReference type="STRING" id="6832.A0A553PAG5"/>
<evidence type="ECO:0000313" key="4">
    <source>
        <dbReference type="Proteomes" id="UP000318571"/>
    </source>
</evidence>
<evidence type="ECO:0008006" key="5">
    <source>
        <dbReference type="Google" id="ProtNLM"/>
    </source>
</evidence>
<proteinExistence type="predicted"/>
<dbReference type="PANTHER" id="PTHR33050:SF7">
    <property type="entry name" value="RIBONUCLEASE H"/>
    <property type="match status" value="1"/>
</dbReference>
<dbReference type="SUPFAM" id="SSF56672">
    <property type="entry name" value="DNA/RNA polymerases"/>
    <property type="match status" value="1"/>
</dbReference>
<name>A0A553PAG5_TIGCA</name>
<evidence type="ECO:0000256" key="2">
    <source>
        <dbReference type="SAM" id="MobiDB-lite"/>
    </source>
</evidence>
<accession>A0A553PAG5</accession>
<dbReference type="Gene3D" id="1.10.150.130">
    <property type="match status" value="1"/>
</dbReference>
<feature type="non-terminal residue" evidence="3">
    <location>
        <position position="1"/>
    </location>
</feature>
<feature type="compositionally biased region" description="Low complexity" evidence="2">
    <location>
        <begin position="967"/>
        <end position="976"/>
    </location>
</feature>
<dbReference type="EMBL" id="VCGU01000005">
    <property type="protein sequence ID" value="TRY74673.1"/>
    <property type="molecule type" value="Genomic_DNA"/>
</dbReference>
<dbReference type="AlphaFoldDB" id="A0A553PAG5"/>
<comment type="caution">
    <text evidence="3">The sequence shown here is derived from an EMBL/GenBank/DDBJ whole genome shotgun (WGS) entry which is preliminary data.</text>
</comment>
<dbReference type="PANTHER" id="PTHR33050">
    <property type="entry name" value="REVERSE TRANSCRIPTASE DOMAIN-CONTAINING PROTEIN"/>
    <property type="match status" value="1"/>
</dbReference>
<feature type="compositionally biased region" description="Low complexity" evidence="2">
    <location>
        <begin position="937"/>
        <end position="947"/>
    </location>
</feature>
<dbReference type="GO" id="GO:0003677">
    <property type="term" value="F:DNA binding"/>
    <property type="evidence" value="ECO:0007669"/>
    <property type="project" value="UniProtKB-KW"/>
</dbReference>
<dbReference type="GO" id="GO:0071897">
    <property type="term" value="P:DNA biosynthetic process"/>
    <property type="evidence" value="ECO:0007669"/>
    <property type="project" value="UniProtKB-ARBA"/>
</dbReference>
<keyword evidence="4" id="KW-1185">Reference proteome</keyword>
<keyword evidence="1" id="KW-0238">DNA-binding</keyword>
<evidence type="ECO:0000313" key="3">
    <source>
        <dbReference type="EMBL" id="TRY74673.1"/>
    </source>
</evidence>
<dbReference type="SUPFAM" id="SSF47823">
    <property type="entry name" value="lambda integrase-like, N-terminal domain"/>
    <property type="match status" value="1"/>
</dbReference>
<protein>
    <recommendedName>
        <fullName evidence="5">Reverse transcriptase domain-containing protein</fullName>
    </recommendedName>
</protein>